<proteinExistence type="predicted"/>
<feature type="region of interest" description="Disordered" evidence="1">
    <location>
        <begin position="132"/>
        <end position="152"/>
    </location>
</feature>
<keyword evidence="3" id="KW-1185">Reference proteome</keyword>
<comment type="caution">
    <text evidence="2">The sequence shown here is derived from an EMBL/GenBank/DDBJ whole genome shotgun (WGS) entry which is preliminary data.</text>
</comment>
<feature type="compositionally biased region" description="Low complexity" evidence="1">
    <location>
        <begin position="205"/>
        <end position="224"/>
    </location>
</feature>
<reference evidence="2" key="1">
    <citation type="submission" date="2023-06" db="EMBL/GenBank/DDBJ databases">
        <authorList>
            <consortium name="Lawrence Berkeley National Laboratory"/>
            <person name="Ahrendt S."/>
            <person name="Sahu N."/>
            <person name="Indic B."/>
            <person name="Wong-Bajracharya J."/>
            <person name="Merenyi Z."/>
            <person name="Ke H.-M."/>
            <person name="Monk M."/>
            <person name="Kocsube S."/>
            <person name="Drula E."/>
            <person name="Lipzen A."/>
            <person name="Balint B."/>
            <person name="Henrissat B."/>
            <person name="Andreopoulos B."/>
            <person name="Martin F.M."/>
            <person name="Harder C.B."/>
            <person name="Rigling D."/>
            <person name="Ford K.L."/>
            <person name="Foster G.D."/>
            <person name="Pangilinan J."/>
            <person name="Papanicolaou A."/>
            <person name="Barry K."/>
            <person name="LaButti K."/>
            <person name="Viragh M."/>
            <person name="Koriabine M."/>
            <person name="Yan M."/>
            <person name="Riley R."/>
            <person name="Champramary S."/>
            <person name="Plett K.L."/>
            <person name="Tsai I.J."/>
            <person name="Slot J."/>
            <person name="Sipos G."/>
            <person name="Plett J."/>
            <person name="Nagy L.G."/>
            <person name="Grigoriev I.V."/>
        </authorList>
    </citation>
    <scope>NUCLEOTIDE SEQUENCE</scope>
    <source>
        <strain evidence="2">HWK02</strain>
    </source>
</reference>
<feature type="region of interest" description="Disordered" evidence="1">
    <location>
        <begin position="61"/>
        <end position="88"/>
    </location>
</feature>
<evidence type="ECO:0000256" key="1">
    <source>
        <dbReference type="SAM" id="MobiDB-lite"/>
    </source>
</evidence>
<evidence type="ECO:0000313" key="2">
    <source>
        <dbReference type="EMBL" id="KAK0496155.1"/>
    </source>
</evidence>
<feature type="region of interest" description="Disordered" evidence="1">
    <location>
        <begin position="1"/>
        <end position="42"/>
    </location>
</feature>
<feature type="compositionally biased region" description="Polar residues" evidence="1">
    <location>
        <begin position="29"/>
        <end position="42"/>
    </location>
</feature>
<evidence type="ECO:0000313" key="3">
    <source>
        <dbReference type="Proteomes" id="UP001175228"/>
    </source>
</evidence>
<name>A0AA39UWS5_9AGAR</name>
<dbReference type="Proteomes" id="UP001175228">
    <property type="component" value="Unassembled WGS sequence"/>
</dbReference>
<accession>A0AA39UWS5</accession>
<dbReference type="AlphaFoldDB" id="A0AA39UWS5"/>
<feature type="compositionally biased region" description="Low complexity" evidence="1">
    <location>
        <begin position="137"/>
        <end position="151"/>
    </location>
</feature>
<protein>
    <submittedName>
        <fullName evidence="2">Uncharacterized protein</fullName>
    </submittedName>
</protein>
<gene>
    <name evidence="2" type="ORF">EDD18DRAFT_1169058</name>
</gene>
<sequence>MSSPSQGSFSKREGSKRTPQPRSLDVSEHANQSNPMSQASVPLESGFQQILPPSSSRFLNLHLGSSSPPTEYLTGPLELDEPDYGTYSNTVGRERRTLGTRYSNAARRTAFVPDDWIETILESTSDVLPETDAPIFSSRSSPSPNLLPVSPHMRSPRTLGLINELTDTMAMDALYLGPVTRPSSPSLEPGVIHNGQTLRDSQTLSLSPSQSFASQSSSQSSETSIGSVGYKSALIQLRDTLGPLTKLLTLVPRCQGCDAMLLKPSNISFAGTAPPYLRELRAGTPCGLEYVLLVCPGCLQPYCEGCGERIRVPDQGGTWFRAAMNCCNHVGLRGLLNVLSDLDSEADGLQPKIADLLRIINDCLVNRRQPVHHLAGPIIKCSNLLRLMDEMFHAFMLDDIPLDSDSWRVYDHMAKLMWAFSGESQLRLLINMDTYIFPQHAGGTSRWLRDGLPEDWDHGLPTLVSLRRRIPLIDKVLQKYEGHGVRGQKESSYKCATMVHLNAIHREWKEK</sequence>
<feature type="region of interest" description="Disordered" evidence="1">
    <location>
        <begin position="203"/>
        <end position="224"/>
    </location>
</feature>
<organism evidence="2 3">
    <name type="scientific">Armillaria luteobubalina</name>
    <dbReference type="NCBI Taxonomy" id="153913"/>
    <lineage>
        <taxon>Eukaryota</taxon>
        <taxon>Fungi</taxon>
        <taxon>Dikarya</taxon>
        <taxon>Basidiomycota</taxon>
        <taxon>Agaricomycotina</taxon>
        <taxon>Agaricomycetes</taxon>
        <taxon>Agaricomycetidae</taxon>
        <taxon>Agaricales</taxon>
        <taxon>Marasmiineae</taxon>
        <taxon>Physalacriaceae</taxon>
        <taxon>Armillaria</taxon>
    </lineage>
</organism>
<dbReference type="EMBL" id="JAUEPU010000016">
    <property type="protein sequence ID" value="KAK0496155.1"/>
    <property type="molecule type" value="Genomic_DNA"/>
</dbReference>